<evidence type="ECO:0000256" key="5">
    <source>
        <dbReference type="SAM" id="Phobius"/>
    </source>
</evidence>
<proteinExistence type="predicted"/>
<dbReference type="PANTHER" id="PTHR23360:SF26">
    <property type="entry name" value="G-PROTEIN COUPLED RECEPTORS FAMILY 1 PROFILE DOMAIN-CONTAINING PROTEIN"/>
    <property type="match status" value="1"/>
</dbReference>
<keyword evidence="3 5" id="KW-1133">Transmembrane helix</keyword>
<protein>
    <submittedName>
        <fullName evidence="7">Serpentine type 7TM GPCR chemoreceptor srsx domain-containing protein</fullName>
    </submittedName>
</protein>
<comment type="caution">
    <text evidence="7">The sequence shown here is derived from an EMBL/GenBank/DDBJ whole genome shotgun (WGS) entry which is preliminary data.</text>
</comment>
<feature type="transmembrane region" description="Helical" evidence="5">
    <location>
        <begin position="232"/>
        <end position="259"/>
    </location>
</feature>
<dbReference type="PANTHER" id="PTHR23360">
    <property type="entry name" value="G-PROTEIN COUPLED RECEPTORS FAMILY 1 PROFILE DOMAIN-CONTAINING PROTEIN-RELATED"/>
    <property type="match status" value="1"/>
</dbReference>
<organism evidence="7 8">
    <name type="scientific">Ditylenchus destructor</name>
    <dbReference type="NCBI Taxonomy" id="166010"/>
    <lineage>
        <taxon>Eukaryota</taxon>
        <taxon>Metazoa</taxon>
        <taxon>Ecdysozoa</taxon>
        <taxon>Nematoda</taxon>
        <taxon>Chromadorea</taxon>
        <taxon>Rhabditida</taxon>
        <taxon>Tylenchina</taxon>
        <taxon>Tylenchomorpha</taxon>
        <taxon>Sphaerularioidea</taxon>
        <taxon>Anguinidae</taxon>
        <taxon>Anguininae</taxon>
        <taxon>Ditylenchus</taxon>
    </lineage>
</organism>
<feature type="transmembrane region" description="Helical" evidence="5">
    <location>
        <begin position="138"/>
        <end position="160"/>
    </location>
</feature>
<gene>
    <name evidence="7" type="ORF">DdX_03157</name>
</gene>
<dbReference type="GO" id="GO:0016020">
    <property type="term" value="C:membrane"/>
    <property type="evidence" value="ECO:0007669"/>
    <property type="project" value="UniProtKB-SubCell"/>
</dbReference>
<dbReference type="EMBL" id="JAKKPZ010000002">
    <property type="protein sequence ID" value="KAI1726437.1"/>
    <property type="molecule type" value="Genomic_DNA"/>
</dbReference>
<keyword evidence="2 5" id="KW-0812">Transmembrane</keyword>
<dbReference type="AlphaFoldDB" id="A0AAD4RCU4"/>
<accession>A0AAD4RCU4</accession>
<evidence type="ECO:0000256" key="2">
    <source>
        <dbReference type="ARBA" id="ARBA00022692"/>
    </source>
</evidence>
<keyword evidence="8" id="KW-1185">Reference proteome</keyword>
<evidence type="ECO:0000256" key="4">
    <source>
        <dbReference type="ARBA" id="ARBA00023136"/>
    </source>
</evidence>
<feature type="transmembrane region" description="Helical" evidence="5">
    <location>
        <begin position="52"/>
        <end position="76"/>
    </location>
</feature>
<dbReference type="Gene3D" id="1.20.1070.10">
    <property type="entry name" value="Rhodopsin 7-helix transmembrane proteins"/>
    <property type="match status" value="1"/>
</dbReference>
<evidence type="ECO:0000313" key="7">
    <source>
        <dbReference type="EMBL" id="KAI1726437.1"/>
    </source>
</evidence>
<dbReference type="InterPro" id="IPR017452">
    <property type="entry name" value="GPCR_Rhodpsn_7TM"/>
</dbReference>
<evidence type="ECO:0000259" key="6">
    <source>
        <dbReference type="PROSITE" id="PS50262"/>
    </source>
</evidence>
<reference evidence="7" key="1">
    <citation type="submission" date="2022-01" db="EMBL/GenBank/DDBJ databases">
        <title>Genome Sequence Resource for Two Populations of Ditylenchus destructor, the Migratory Endoparasitic Phytonematode.</title>
        <authorList>
            <person name="Zhang H."/>
            <person name="Lin R."/>
            <person name="Xie B."/>
        </authorList>
    </citation>
    <scope>NUCLEOTIDE SEQUENCE</scope>
    <source>
        <strain evidence="7">BazhouSP</strain>
    </source>
</reference>
<dbReference type="PROSITE" id="PS50262">
    <property type="entry name" value="G_PROTEIN_RECEP_F1_2"/>
    <property type="match status" value="1"/>
</dbReference>
<evidence type="ECO:0000256" key="3">
    <source>
        <dbReference type="ARBA" id="ARBA00022989"/>
    </source>
</evidence>
<sequence>MTIYSTQKTSSMDVGSFYVYIVESSILITTCLAVAVPIFLNPRLRSQKEYIIFGGSAIFDALFGLAYLSAGAWRLAILYSETYVPLYTPWMCFNTFHIYIFTIIIPTSGVLTLLITLDRLFSVTFPVKYVRLTPIYSYSLLLVACLTSVPTFSLAAIGTYNNLRDDYTSSKVCTSSLAMSQTMFSVLRGIRITCTLMSVLFYIPIAWKVKSLLRRFKSQSTYGMSKKQQKQITAVTCTVALITLNQLVCFVIPDLILAFEIGHDSFVFYIMVLSLL</sequence>
<evidence type="ECO:0000256" key="1">
    <source>
        <dbReference type="ARBA" id="ARBA00004370"/>
    </source>
</evidence>
<dbReference type="Proteomes" id="UP001201812">
    <property type="component" value="Unassembled WGS sequence"/>
</dbReference>
<comment type="subcellular location">
    <subcellularLocation>
        <location evidence="1">Membrane</location>
    </subcellularLocation>
</comment>
<dbReference type="InterPro" id="IPR047130">
    <property type="entry name" value="7TM_GPCR_Srsx_nematod"/>
</dbReference>
<feature type="domain" description="G-protein coupled receptors family 1 profile" evidence="6">
    <location>
        <begin position="30"/>
        <end position="276"/>
    </location>
</feature>
<name>A0AAD4RCU4_9BILA</name>
<feature type="transmembrane region" description="Helical" evidence="5">
    <location>
        <begin position="189"/>
        <end position="207"/>
    </location>
</feature>
<evidence type="ECO:0000313" key="8">
    <source>
        <dbReference type="Proteomes" id="UP001201812"/>
    </source>
</evidence>
<dbReference type="Pfam" id="PF10320">
    <property type="entry name" value="7TM_GPCR_Srsx"/>
    <property type="match status" value="1"/>
</dbReference>
<dbReference type="InterPro" id="IPR019424">
    <property type="entry name" value="7TM_GPCR_Srsx"/>
</dbReference>
<dbReference type="SUPFAM" id="SSF81321">
    <property type="entry name" value="Family A G protein-coupled receptor-like"/>
    <property type="match status" value="1"/>
</dbReference>
<keyword evidence="4 5" id="KW-0472">Membrane</keyword>
<feature type="transmembrane region" description="Helical" evidence="5">
    <location>
        <begin position="96"/>
        <end position="117"/>
    </location>
</feature>
<feature type="transmembrane region" description="Helical" evidence="5">
    <location>
        <begin position="17"/>
        <end position="40"/>
    </location>
</feature>